<evidence type="ECO:0000256" key="8">
    <source>
        <dbReference type="ARBA" id="ARBA00023004"/>
    </source>
</evidence>
<evidence type="ECO:0000256" key="2">
    <source>
        <dbReference type="ARBA" id="ARBA00009295"/>
    </source>
</evidence>
<dbReference type="Proteomes" id="UP001054945">
    <property type="component" value="Unassembled WGS sequence"/>
</dbReference>
<dbReference type="GO" id="GO:0005789">
    <property type="term" value="C:endoplasmic reticulum membrane"/>
    <property type="evidence" value="ECO:0007669"/>
    <property type="project" value="TreeGrafter"/>
</dbReference>
<evidence type="ECO:0000256" key="9">
    <source>
        <dbReference type="ARBA" id="ARBA00023098"/>
    </source>
</evidence>
<dbReference type="InterPro" id="IPR005804">
    <property type="entry name" value="FA_desaturase_dom"/>
</dbReference>
<dbReference type="PANTHER" id="PTHR11351">
    <property type="entry name" value="ACYL-COA DESATURASE"/>
    <property type="match status" value="1"/>
</dbReference>
<sequence length="464" mass="53654">MSDYRLLAPETCKKLFDSDSLLPTTAKNCSTPDSLFPIPAKKLLDSRLLVPDSCKKICSTSHTPCSRFLQKNARLPSPRFRLHTSCCVLQQEYANSNRFCHLIESRDVTLKRPMRGVARLRGFGVKANKDGNFNSGKMAPDSKVNEETVEHKESKETEYKTKIVWFNVLLFVYLHASFCYGIYLALTSASWKTCVFAYIYGNLGGLGITAGSHRLWSHRSYKAKWPMRALLCAFASIAAQNDIYEWCRDHRVHHKFTETSADPHNIKRGFFFAHMGWLMCKKHPDVSKKGKNVYLEDLWADPIVRFHRRFYIPMVLFFCFYLPTMIPVWCFNESVWNSFFIAGLTRYCFSLNMTWLVNSAAHKYGDQPYDKYIEARENAVVAFFGHGEGWHNYHHVFPWDYSTSELGYTLNLTKILIDFMALIGQAYDLKTAHPEMIKNRKLKTGDGTRMKSVEHPEHELCIQS</sequence>
<dbReference type="EMBL" id="BPLR01018738">
    <property type="protein sequence ID" value="GIZ01933.1"/>
    <property type="molecule type" value="Genomic_DNA"/>
</dbReference>
<gene>
    <name evidence="15" type="primary">D11DS</name>
    <name evidence="15" type="ORF">CEXT_429891</name>
</gene>
<evidence type="ECO:0000313" key="16">
    <source>
        <dbReference type="Proteomes" id="UP001054945"/>
    </source>
</evidence>
<comment type="domain">
    <text evidence="12">The histidine box domains are involved in binding the catalytic metal ions.</text>
</comment>
<dbReference type="InterPro" id="IPR015876">
    <property type="entry name" value="Acyl-CoA_DS"/>
</dbReference>
<keyword evidence="10 13" id="KW-0472">Membrane</keyword>
<dbReference type="PRINTS" id="PR00075">
    <property type="entry name" value="FACDDSATRASE"/>
</dbReference>
<comment type="subcellular location">
    <subcellularLocation>
        <location evidence="1">Membrane</location>
        <topology evidence="1">Multi-pass membrane protein</topology>
    </subcellularLocation>
</comment>
<keyword evidence="16" id="KW-1185">Reference proteome</keyword>
<reference evidence="15 16" key="1">
    <citation type="submission" date="2021-06" db="EMBL/GenBank/DDBJ databases">
        <title>Caerostris extrusa draft genome.</title>
        <authorList>
            <person name="Kono N."/>
            <person name="Arakawa K."/>
        </authorList>
    </citation>
    <scope>NUCLEOTIDE SEQUENCE [LARGE SCALE GENOMIC DNA]</scope>
</reference>
<evidence type="ECO:0000259" key="14">
    <source>
        <dbReference type="Pfam" id="PF00487"/>
    </source>
</evidence>
<dbReference type="AlphaFoldDB" id="A0AAV4Y3L3"/>
<feature type="domain" description="Fatty acid desaturase" evidence="14">
    <location>
        <begin position="190"/>
        <end position="398"/>
    </location>
</feature>
<keyword evidence="7 12" id="KW-0560">Oxidoreductase</keyword>
<dbReference type="CDD" id="cd03505">
    <property type="entry name" value="Delta9-FADS-like"/>
    <property type="match status" value="1"/>
</dbReference>
<evidence type="ECO:0000256" key="5">
    <source>
        <dbReference type="ARBA" id="ARBA00022832"/>
    </source>
</evidence>
<comment type="cofactor">
    <cofactor evidence="12">
        <name>Fe(2+)</name>
        <dbReference type="ChEBI" id="CHEBI:29033"/>
    </cofactor>
</comment>
<dbReference type="GO" id="GO:0005506">
    <property type="term" value="F:iron ion binding"/>
    <property type="evidence" value="ECO:0007669"/>
    <property type="project" value="TreeGrafter"/>
</dbReference>
<keyword evidence="5" id="KW-0276">Fatty acid metabolism</keyword>
<evidence type="ECO:0000256" key="10">
    <source>
        <dbReference type="ARBA" id="ARBA00023136"/>
    </source>
</evidence>
<protein>
    <submittedName>
        <fullName evidence="15">Acyl-CoA Delta(11) desaturase</fullName>
    </submittedName>
</protein>
<keyword evidence="3 12" id="KW-0444">Lipid biosynthesis</keyword>
<feature type="transmembrane region" description="Helical" evidence="13">
    <location>
        <begin position="335"/>
        <end position="357"/>
    </location>
</feature>
<keyword evidence="9" id="KW-0443">Lipid metabolism</keyword>
<keyword evidence="4 12" id="KW-0812">Transmembrane</keyword>
<evidence type="ECO:0000256" key="3">
    <source>
        <dbReference type="ARBA" id="ARBA00022516"/>
    </source>
</evidence>
<dbReference type="PANTHER" id="PTHR11351:SF31">
    <property type="entry name" value="DESATURASE 1, ISOFORM A-RELATED"/>
    <property type="match status" value="1"/>
</dbReference>
<evidence type="ECO:0000256" key="12">
    <source>
        <dbReference type="RuleBase" id="RU000581"/>
    </source>
</evidence>
<comment type="caution">
    <text evidence="15">The sequence shown here is derived from an EMBL/GenBank/DDBJ whole genome shotgun (WGS) entry which is preliminary data.</text>
</comment>
<name>A0AAV4Y3L3_CAEEX</name>
<keyword evidence="8" id="KW-0408">Iron</keyword>
<keyword evidence="11 12" id="KW-0275">Fatty acid biosynthesis</keyword>
<organism evidence="15 16">
    <name type="scientific">Caerostris extrusa</name>
    <name type="common">Bark spider</name>
    <name type="synonym">Caerostris bankana</name>
    <dbReference type="NCBI Taxonomy" id="172846"/>
    <lineage>
        <taxon>Eukaryota</taxon>
        <taxon>Metazoa</taxon>
        <taxon>Ecdysozoa</taxon>
        <taxon>Arthropoda</taxon>
        <taxon>Chelicerata</taxon>
        <taxon>Arachnida</taxon>
        <taxon>Araneae</taxon>
        <taxon>Araneomorphae</taxon>
        <taxon>Entelegynae</taxon>
        <taxon>Araneoidea</taxon>
        <taxon>Araneidae</taxon>
        <taxon>Caerostris</taxon>
    </lineage>
</organism>
<comment type="similarity">
    <text evidence="2 12">Belongs to the fatty acid desaturase type 1 family.</text>
</comment>
<dbReference type="Pfam" id="PF00487">
    <property type="entry name" value="FA_desaturase"/>
    <property type="match status" value="1"/>
</dbReference>
<accession>A0AAV4Y3L3</accession>
<dbReference type="GO" id="GO:0004768">
    <property type="term" value="F:stearoyl-CoA 9-desaturase activity"/>
    <property type="evidence" value="ECO:0007669"/>
    <property type="project" value="TreeGrafter"/>
</dbReference>
<feature type="transmembrane region" description="Helical" evidence="13">
    <location>
        <begin position="310"/>
        <end position="329"/>
    </location>
</feature>
<feature type="transmembrane region" description="Helical" evidence="13">
    <location>
        <begin position="195"/>
        <end position="216"/>
    </location>
</feature>
<evidence type="ECO:0000256" key="1">
    <source>
        <dbReference type="ARBA" id="ARBA00004141"/>
    </source>
</evidence>
<evidence type="ECO:0000313" key="15">
    <source>
        <dbReference type="EMBL" id="GIZ01933.1"/>
    </source>
</evidence>
<evidence type="ECO:0000256" key="4">
    <source>
        <dbReference type="ARBA" id="ARBA00022692"/>
    </source>
</evidence>
<dbReference type="GO" id="GO:0006636">
    <property type="term" value="P:unsaturated fatty acid biosynthetic process"/>
    <property type="evidence" value="ECO:0007669"/>
    <property type="project" value="TreeGrafter"/>
</dbReference>
<evidence type="ECO:0000256" key="7">
    <source>
        <dbReference type="ARBA" id="ARBA00023002"/>
    </source>
</evidence>
<evidence type="ECO:0000256" key="11">
    <source>
        <dbReference type="ARBA" id="ARBA00023160"/>
    </source>
</evidence>
<proteinExistence type="inferred from homology"/>
<feature type="transmembrane region" description="Helical" evidence="13">
    <location>
        <begin position="163"/>
        <end position="183"/>
    </location>
</feature>
<evidence type="ECO:0000256" key="6">
    <source>
        <dbReference type="ARBA" id="ARBA00022989"/>
    </source>
</evidence>
<evidence type="ECO:0000256" key="13">
    <source>
        <dbReference type="SAM" id="Phobius"/>
    </source>
</evidence>
<keyword evidence="6 13" id="KW-1133">Transmembrane helix</keyword>